<evidence type="ECO:0000256" key="1">
    <source>
        <dbReference type="SAM" id="MobiDB-lite"/>
    </source>
</evidence>
<organism evidence="2 3">
    <name type="scientific">Pseudomyxococcus hansupus</name>
    <dbReference type="NCBI Taxonomy" id="1297742"/>
    <lineage>
        <taxon>Bacteria</taxon>
        <taxon>Pseudomonadati</taxon>
        <taxon>Myxococcota</taxon>
        <taxon>Myxococcia</taxon>
        <taxon>Myxococcales</taxon>
        <taxon>Cystobacterineae</taxon>
        <taxon>Myxococcaceae</taxon>
        <taxon>Pseudomyxococcus</taxon>
    </lineage>
</organism>
<keyword evidence="3" id="KW-1185">Reference proteome</keyword>
<dbReference type="KEGG" id="mym:A176_000928"/>
<feature type="region of interest" description="Disordered" evidence="1">
    <location>
        <begin position="72"/>
        <end position="96"/>
    </location>
</feature>
<feature type="compositionally biased region" description="Basic and acidic residues" evidence="1">
    <location>
        <begin position="1"/>
        <end position="12"/>
    </location>
</feature>
<evidence type="ECO:0000313" key="3">
    <source>
        <dbReference type="Proteomes" id="UP000009026"/>
    </source>
</evidence>
<proteinExistence type="predicted"/>
<name>A0A0H4WKX8_9BACT</name>
<evidence type="ECO:0000313" key="2">
    <source>
        <dbReference type="EMBL" id="AKQ64016.1"/>
    </source>
</evidence>
<feature type="compositionally biased region" description="Pro residues" evidence="1">
    <location>
        <begin position="19"/>
        <end position="30"/>
    </location>
</feature>
<dbReference type="Proteomes" id="UP000009026">
    <property type="component" value="Chromosome"/>
</dbReference>
<dbReference type="STRING" id="1297742.A176_000928"/>
<feature type="region of interest" description="Disordered" evidence="1">
    <location>
        <begin position="1"/>
        <end position="30"/>
    </location>
</feature>
<dbReference type="AlphaFoldDB" id="A0A0H4WKX8"/>
<dbReference type="EMBL" id="CP012109">
    <property type="protein sequence ID" value="AKQ64016.1"/>
    <property type="molecule type" value="Genomic_DNA"/>
</dbReference>
<gene>
    <name evidence="2" type="ORF">A176_000928</name>
</gene>
<reference evidence="2 3" key="1">
    <citation type="journal article" date="2016" name="PLoS ONE">
        <title>Complete Genome Sequence and Comparative Genomics of a Novel Myxobacterium Myxococcus hansupus.</title>
        <authorList>
            <person name="Sharma G."/>
            <person name="Narwani T."/>
            <person name="Subramanian S."/>
        </authorList>
    </citation>
    <scope>NUCLEOTIDE SEQUENCE [LARGE SCALE GENOMIC DNA]</scope>
    <source>
        <strain evidence="3">mixupus</strain>
    </source>
</reference>
<accession>A0A0H4WKX8</accession>
<sequence>MTCRPEGNEQRQCESTPCQPHPHLPLPALPPHPPAWSRCVIHRALPNQFAYQRRGREGVPLISRGWRKRSVHRGAVGKGDTLEGERLSCPSVGDDR</sequence>
<protein>
    <submittedName>
        <fullName evidence="2">Uncharacterized protein</fullName>
    </submittedName>
</protein>